<gene>
    <name evidence="2" type="ORF">A0H81_14149</name>
</gene>
<sequence length="224" mass="23903">MIIQTHTSDAKPLIGVRVCPQVALSAGRGALPKFADSAGPASCTTYAVEQSVVLSRARRRRSSGNTLDVRDAPARLGNKRHDKQVDKANKPSQLSQFCCPAPPEVPRGTSYCVRPSRHALLSLPATAGVLILHNTTPQSCPDTRADDTRATTVQPAIQGSAVLAFGAPPSGGRYGDHHDFGMGSASIRAARKFFMALARCSPKSNYVSHRFTFIRAGSYSQSLT</sequence>
<dbReference type="EMBL" id="LUGG01000038">
    <property type="protein sequence ID" value="OBZ65956.1"/>
    <property type="molecule type" value="Genomic_DNA"/>
</dbReference>
<evidence type="ECO:0000313" key="2">
    <source>
        <dbReference type="EMBL" id="OBZ65956.1"/>
    </source>
</evidence>
<protein>
    <submittedName>
        <fullName evidence="2">Uncharacterized protein</fullName>
    </submittedName>
</protein>
<accession>A0A1C7LP08</accession>
<feature type="region of interest" description="Disordered" evidence="1">
    <location>
        <begin position="57"/>
        <end position="93"/>
    </location>
</feature>
<dbReference type="AlphaFoldDB" id="A0A1C7LP08"/>
<organism evidence="2 3">
    <name type="scientific">Grifola frondosa</name>
    <name type="common">Maitake</name>
    <name type="synonym">Polyporus frondosus</name>
    <dbReference type="NCBI Taxonomy" id="5627"/>
    <lineage>
        <taxon>Eukaryota</taxon>
        <taxon>Fungi</taxon>
        <taxon>Dikarya</taxon>
        <taxon>Basidiomycota</taxon>
        <taxon>Agaricomycotina</taxon>
        <taxon>Agaricomycetes</taxon>
        <taxon>Polyporales</taxon>
        <taxon>Grifolaceae</taxon>
        <taxon>Grifola</taxon>
    </lineage>
</organism>
<comment type="caution">
    <text evidence="2">The sequence shown here is derived from an EMBL/GenBank/DDBJ whole genome shotgun (WGS) entry which is preliminary data.</text>
</comment>
<reference evidence="2 3" key="1">
    <citation type="submission" date="2016-03" db="EMBL/GenBank/DDBJ databases">
        <title>Whole genome sequencing of Grifola frondosa 9006-11.</title>
        <authorList>
            <person name="Min B."/>
            <person name="Park H."/>
            <person name="Kim J.-G."/>
            <person name="Cho H."/>
            <person name="Oh Y.-L."/>
            <person name="Kong W.-S."/>
            <person name="Choi I.-G."/>
        </authorList>
    </citation>
    <scope>NUCLEOTIDE SEQUENCE [LARGE SCALE GENOMIC DNA]</scope>
    <source>
        <strain evidence="2 3">9006-11</strain>
    </source>
</reference>
<evidence type="ECO:0000256" key="1">
    <source>
        <dbReference type="SAM" id="MobiDB-lite"/>
    </source>
</evidence>
<name>A0A1C7LP08_GRIFR</name>
<keyword evidence="3" id="KW-1185">Reference proteome</keyword>
<evidence type="ECO:0000313" key="3">
    <source>
        <dbReference type="Proteomes" id="UP000092993"/>
    </source>
</evidence>
<proteinExistence type="predicted"/>
<dbReference type="Proteomes" id="UP000092993">
    <property type="component" value="Unassembled WGS sequence"/>
</dbReference>